<evidence type="ECO:0000256" key="2">
    <source>
        <dbReference type="ARBA" id="ARBA00006490"/>
    </source>
</evidence>
<dbReference type="InterPro" id="IPR015421">
    <property type="entry name" value="PyrdxlP-dep_Trfase_major"/>
</dbReference>
<feature type="non-terminal residue" evidence="9">
    <location>
        <position position="288"/>
    </location>
</feature>
<dbReference type="GO" id="GO:0051536">
    <property type="term" value="F:iron-sulfur cluster binding"/>
    <property type="evidence" value="ECO:0007669"/>
    <property type="project" value="UniProtKB-KW"/>
</dbReference>
<protein>
    <submittedName>
        <fullName evidence="9">Cysteine desulfurase</fullName>
    </submittedName>
</protein>
<dbReference type="RefSeq" id="WP_051587553.1">
    <property type="nucleotide sequence ID" value="NZ_KK082226.1"/>
</dbReference>
<dbReference type="SUPFAM" id="SSF53383">
    <property type="entry name" value="PLP-dependent transferases"/>
    <property type="match status" value="1"/>
</dbReference>
<sequence>MLYFDHCASTPPHEEVIRTLADVMKLHYANPSSIHRSGAEAGKLIERARALAAELFGTKPREWIFTSGGTESNNLAIKGAARAFRSRGNHLITSQIEHPSVYEAFRSLEREGFRVTYVPVSETGHVDVRDVEAALTESTILVSMMHVNNETGAIQPIEAVGRLLRSKPRTLFHVDGVQSAGKLALHPDGWGIDLLTVSAHKLRGPKGAGWLYVREGIGLEPLLHGGEQEGGMRAGTENVPAIVASAKALRLALESQPGREKRMYALRERLLRGIGGIPELAPSGPAAD</sequence>
<evidence type="ECO:0000313" key="10">
    <source>
        <dbReference type="Proteomes" id="UP000053750"/>
    </source>
</evidence>
<dbReference type="PANTHER" id="PTHR11601">
    <property type="entry name" value="CYSTEINE DESULFURYLASE FAMILY MEMBER"/>
    <property type="match status" value="1"/>
</dbReference>
<accession>A0A9W5S342</accession>
<evidence type="ECO:0000256" key="7">
    <source>
        <dbReference type="RuleBase" id="RU004504"/>
    </source>
</evidence>
<dbReference type="FunFam" id="3.40.640.10:FF:000084">
    <property type="entry name" value="IscS-like cysteine desulfurase"/>
    <property type="match status" value="1"/>
</dbReference>
<feature type="domain" description="Aminotransferase class V" evidence="8">
    <location>
        <begin position="3"/>
        <end position="278"/>
    </location>
</feature>
<dbReference type="InterPro" id="IPR015424">
    <property type="entry name" value="PyrdxlP-dep_Trfase"/>
</dbReference>
<dbReference type="AlphaFoldDB" id="A0A9W5S342"/>
<keyword evidence="6" id="KW-0411">Iron-sulfur</keyword>
<reference evidence="9 10" key="1">
    <citation type="submission" date="2014-02" db="EMBL/GenBank/DDBJ databases">
        <title>Genome sequence of Paenibacillus darwinianus reveals adaptive mechanisms for survival in Antarctic soils.</title>
        <authorList>
            <person name="Dsouza M."/>
            <person name="Taylor M.W."/>
            <person name="Turner S.J."/>
            <person name="Aislabie J."/>
        </authorList>
    </citation>
    <scope>NUCLEOTIDE SEQUENCE [LARGE SCALE GENOMIC DNA]</scope>
    <source>
        <strain evidence="9 10">CE1</strain>
    </source>
</reference>
<organism evidence="9 10">
    <name type="scientific">Paenibacillus darwinianus</name>
    <dbReference type="NCBI Taxonomy" id="1380763"/>
    <lineage>
        <taxon>Bacteria</taxon>
        <taxon>Bacillati</taxon>
        <taxon>Bacillota</taxon>
        <taxon>Bacilli</taxon>
        <taxon>Bacillales</taxon>
        <taxon>Paenibacillaceae</taxon>
        <taxon>Paenibacillus</taxon>
    </lineage>
</organism>
<keyword evidence="5" id="KW-0408">Iron</keyword>
<dbReference type="InterPro" id="IPR000192">
    <property type="entry name" value="Aminotrans_V_dom"/>
</dbReference>
<dbReference type="PANTHER" id="PTHR11601:SF50">
    <property type="entry name" value="CYSTEINE DESULFURASE ISCS 2-RELATED"/>
    <property type="match status" value="1"/>
</dbReference>
<evidence type="ECO:0000256" key="6">
    <source>
        <dbReference type="ARBA" id="ARBA00023014"/>
    </source>
</evidence>
<comment type="cofactor">
    <cofactor evidence="1 7">
        <name>pyridoxal 5'-phosphate</name>
        <dbReference type="ChEBI" id="CHEBI:597326"/>
    </cofactor>
</comment>
<keyword evidence="4" id="KW-0663">Pyridoxal phosphate</keyword>
<dbReference type="GO" id="GO:0046872">
    <property type="term" value="F:metal ion binding"/>
    <property type="evidence" value="ECO:0007669"/>
    <property type="project" value="UniProtKB-KW"/>
</dbReference>
<comment type="caution">
    <text evidence="9">The sequence shown here is derived from an EMBL/GenBank/DDBJ whole genome shotgun (WGS) entry which is preliminary data.</text>
</comment>
<dbReference type="GO" id="GO:0031071">
    <property type="term" value="F:cysteine desulfurase activity"/>
    <property type="evidence" value="ECO:0007669"/>
    <property type="project" value="UniProtKB-ARBA"/>
</dbReference>
<evidence type="ECO:0000256" key="3">
    <source>
        <dbReference type="ARBA" id="ARBA00022723"/>
    </source>
</evidence>
<gene>
    <name evidence="9" type="ORF">BG53_15040</name>
</gene>
<keyword evidence="3" id="KW-0479">Metal-binding</keyword>
<dbReference type="Proteomes" id="UP000053750">
    <property type="component" value="Unassembled WGS sequence"/>
</dbReference>
<evidence type="ECO:0000256" key="4">
    <source>
        <dbReference type="ARBA" id="ARBA00022898"/>
    </source>
</evidence>
<dbReference type="Gene3D" id="3.40.640.10">
    <property type="entry name" value="Type I PLP-dependent aspartate aminotransferase-like (Major domain)"/>
    <property type="match status" value="1"/>
</dbReference>
<dbReference type="InterPro" id="IPR020578">
    <property type="entry name" value="Aminotrans_V_PyrdxlP_BS"/>
</dbReference>
<evidence type="ECO:0000259" key="8">
    <source>
        <dbReference type="Pfam" id="PF00266"/>
    </source>
</evidence>
<evidence type="ECO:0000256" key="5">
    <source>
        <dbReference type="ARBA" id="ARBA00023004"/>
    </source>
</evidence>
<keyword evidence="10" id="KW-1185">Reference proteome</keyword>
<comment type="similarity">
    <text evidence="2">Belongs to the class-V pyridoxal-phosphate-dependent aminotransferase family. NifS/IscS subfamily.</text>
</comment>
<name>A0A9W5S342_9BACL</name>
<dbReference type="EMBL" id="JFHU01000009">
    <property type="protein sequence ID" value="EXX92360.1"/>
    <property type="molecule type" value="Genomic_DNA"/>
</dbReference>
<dbReference type="PROSITE" id="PS00595">
    <property type="entry name" value="AA_TRANSFER_CLASS_5"/>
    <property type="match status" value="1"/>
</dbReference>
<evidence type="ECO:0000313" key="9">
    <source>
        <dbReference type="EMBL" id="EXX92360.1"/>
    </source>
</evidence>
<dbReference type="Pfam" id="PF00266">
    <property type="entry name" value="Aminotran_5"/>
    <property type="match status" value="1"/>
</dbReference>
<evidence type="ECO:0000256" key="1">
    <source>
        <dbReference type="ARBA" id="ARBA00001933"/>
    </source>
</evidence>
<proteinExistence type="inferred from homology"/>